<keyword evidence="1" id="KW-0863">Zinc-finger</keyword>
<dbReference type="GO" id="GO:0008270">
    <property type="term" value="F:zinc ion binding"/>
    <property type="evidence" value="ECO:0007669"/>
    <property type="project" value="UniProtKB-KW"/>
</dbReference>
<dbReference type="EMBL" id="CP046171">
    <property type="protein sequence ID" value="QIS04992.1"/>
    <property type="molecule type" value="Genomic_DNA"/>
</dbReference>
<protein>
    <recommendedName>
        <fullName evidence="2">SWIM-type domain-containing protein</fullName>
    </recommendedName>
</protein>
<evidence type="ECO:0000313" key="4">
    <source>
        <dbReference type="Proteomes" id="UP000501705"/>
    </source>
</evidence>
<sequence>MPDNDFGYTLWGRDWVRLAEPLRQTRPDPLLPRARSIARHQSIQTTIEGRVVRATLHRGSEASALHLEVVPLPRAAVTAINAVIPDTTVLTDDMHRAATAAGLTVAPVLAGTDCSCKARSARCLHILVLYYDIARRVDENPRLALELQGYFQATPEQNTPDPVEAPRWTPINTLDPTTYFTTPAVR</sequence>
<feature type="domain" description="SWIM-type" evidence="2">
    <location>
        <begin position="103"/>
        <end position="134"/>
    </location>
</feature>
<dbReference type="PROSITE" id="PS50966">
    <property type="entry name" value="ZF_SWIM"/>
    <property type="match status" value="1"/>
</dbReference>
<dbReference type="RefSeq" id="WP_167464089.1">
    <property type="nucleotide sequence ID" value="NZ_CP046171.1"/>
</dbReference>
<accession>A0A6G9XVL2</accession>
<proteinExistence type="predicted"/>
<dbReference type="Proteomes" id="UP000501705">
    <property type="component" value="Chromosome"/>
</dbReference>
<reference evidence="3 4" key="1">
    <citation type="journal article" date="2019" name="ACS Chem. Biol.">
        <title>Identification and Mobilization of a Cryptic Antibiotic Biosynthesis Gene Locus from a Human-Pathogenic Nocardia Isolate.</title>
        <authorList>
            <person name="Herisse M."/>
            <person name="Ishida K."/>
            <person name="Porter J.L."/>
            <person name="Howden B."/>
            <person name="Hertweck C."/>
            <person name="Stinear T.P."/>
            <person name="Pidot S.J."/>
        </authorList>
    </citation>
    <scope>NUCLEOTIDE SEQUENCE [LARGE SCALE GENOMIC DNA]</scope>
    <source>
        <strain evidence="3 4">AUSMDU00024985</strain>
    </source>
</reference>
<dbReference type="InterPro" id="IPR007527">
    <property type="entry name" value="Znf_SWIM"/>
</dbReference>
<evidence type="ECO:0000259" key="2">
    <source>
        <dbReference type="PROSITE" id="PS50966"/>
    </source>
</evidence>
<organism evidence="3 4">
    <name type="scientific">Nocardia brasiliensis</name>
    <dbReference type="NCBI Taxonomy" id="37326"/>
    <lineage>
        <taxon>Bacteria</taxon>
        <taxon>Bacillati</taxon>
        <taxon>Actinomycetota</taxon>
        <taxon>Actinomycetes</taxon>
        <taxon>Mycobacteriales</taxon>
        <taxon>Nocardiaceae</taxon>
        <taxon>Nocardia</taxon>
    </lineage>
</organism>
<dbReference type="AlphaFoldDB" id="A0A6G9XVL2"/>
<evidence type="ECO:0000313" key="3">
    <source>
        <dbReference type="EMBL" id="QIS04992.1"/>
    </source>
</evidence>
<keyword evidence="1" id="KW-0862">Zinc</keyword>
<gene>
    <name evidence="3" type="ORF">F5X71_24100</name>
</gene>
<name>A0A6G9XVL2_NOCBR</name>
<evidence type="ECO:0000256" key="1">
    <source>
        <dbReference type="PROSITE-ProRule" id="PRU00325"/>
    </source>
</evidence>
<keyword evidence="1" id="KW-0479">Metal-binding</keyword>